<proteinExistence type="predicted"/>
<dbReference type="InterPro" id="IPR052173">
    <property type="entry name" value="Beta-lactam_resp_regulator"/>
</dbReference>
<keyword evidence="1" id="KW-0812">Transmembrane</keyword>
<evidence type="ECO:0000313" key="3">
    <source>
        <dbReference type="EMBL" id="SBW10563.1"/>
    </source>
</evidence>
<dbReference type="InterPro" id="IPR008756">
    <property type="entry name" value="Peptidase_M56"/>
</dbReference>
<feature type="transmembrane region" description="Helical" evidence="1">
    <location>
        <begin position="84"/>
        <end position="105"/>
    </location>
</feature>
<protein>
    <recommendedName>
        <fullName evidence="2">Peptidase M56 domain-containing protein</fullName>
    </recommendedName>
</protein>
<feature type="domain" description="Peptidase M56" evidence="2">
    <location>
        <begin position="71"/>
        <end position="212"/>
    </location>
</feature>
<dbReference type="PANTHER" id="PTHR34978">
    <property type="entry name" value="POSSIBLE SENSOR-TRANSDUCER PROTEIN BLAR"/>
    <property type="match status" value="1"/>
</dbReference>
<feature type="transmembrane region" description="Helical" evidence="1">
    <location>
        <begin position="37"/>
        <end position="56"/>
    </location>
</feature>
<reference evidence="3" key="1">
    <citation type="submission" date="2016-04" db="EMBL/GenBank/DDBJ databases">
        <authorList>
            <person name="Evans L.H."/>
            <person name="Alamgir A."/>
            <person name="Owens N."/>
            <person name="Weber N.D."/>
            <person name="Virtaneva K."/>
            <person name="Barbian K."/>
            <person name="Babar A."/>
            <person name="Rosenke K."/>
        </authorList>
    </citation>
    <scope>NUCLEOTIDE SEQUENCE</scope>
    <source>
        <strain evidence="3">86-2</strain>
    </source>
</reference>
<evidence type="ECO:0000259" key="2">
    <source>
        <dbReference type="Pfam" id="PF05569"/>
    </source>
</evidence>
<dbReference type="PANTHER" id="PTHR34978:SF3">
    <property type="entry name" value="SLR0241 PROTEIN"/>
    <property type="match status" value="1"/>
</dbReference>
<sequence length="476" mass="54232">MEAFLLYIVKSGICLSIFLIVYIIFLRSTTFYRFNRIFLVSGFIMSFIIPAVRYTYDVFVPAVMTVERTISETAYTVQSQSPDIWTILFIVYLTGFFIVSGRNVMAYRKLRLLVRNGTHAKKDNINIIESNHIKSPFSVLNYVLLNTQSLSKTEKELILQHEIMHINQRHWLDLLCSECILLIQWFNPLSWFYVHLLKENHEFLADKAVIESGVSPAIYQAVLINQRFQGQVFSFTSSFNDHKPINRLNMLRKEKSSPWKRISALTIVPVFGVFIWLSAVPNYIVQPIENTIIPIKKEGNPDKPEILVLRAKDSIKVELKEKVTFTNAEELQPLYIIDGIKSQDGIKDLSPDEIESISVLKDKTATDHFGNDARGGAILITTKKKRNTHISDSLVVTNNNLENKKGTISILPSTKKSEKSNNLPDQLLILIDGKESSKKDMDSLDPNNIESVEVLKNKDAASAHGNKDVIKITLKK</sequence>
<keyword evidence="1" id="KW-0472">Membrane</keyword>
<gene>
    <name evidence="3" type="ORF">KL86DYS2_20128</name>
</gene>
<accession>A0A212KFT4</accession>
<organism evidence="3">
    <name type="scientific">uncultured Dysgonomonas sp</name>
    <dbReference type="NCBI Taxonomy" id="206096"/>
    <lineage>
        <taxon>Bacteria</taxon>
        <taxon>Pseudomonadati</taxon>
        <taxon>Bacteroidota</taxon>
        <taxon>Bacteroidia</taxon>
        <taxon>Bacteroidales</taxon>
        <taxon>Dysgonomonadaceae</taxon>
        <taxon>Dysgonomonas</taxon>
        <taxon>environmental samples</taxon>
    </lineage>
</organism>
<feature type="transmembrane region" description="Helical" evidence="1">
    <location>
        <begin position="6"/>
        <end position="25"/>
    </location>
</feature>
<dbReference type="CDD" id="cd07341">
    <property type="entry name" value="M56_BlaR1_MecR1_like"/>
    <property type="match status" value="1"/>
</dbReference>
<dbReference type="Gene3D" id="2.170.130.10">
    <property type="entry name" value="TonB-dependent receptor, plug domain"/>
    <property type="match status" value="1"/>
</dbReference>
<dbReference type="AlphaFoldDB" id="A0A212KFT4"/>
<dbReference type="EMBL" id="FLUL01000002">
    <property type="protein sequence ID" value="SBW10563.1"/>
    <property type="molecule type" value="Genomic_DNA"/>
</dbReference>
<name>A0A212KFT4_9BACT</name>
<feature type="transmembrane region" description="Helical" evidence="1">
    <location>
        <begin position="262"/>
        <end position="284"/>
    </location>
</feature>
<dbReference type="Pfam" id="PF05569">
    <property type="entry name" value="Peptidase_M56"/>
    <property type="match status" value="1"/>
</dbReference>
<dbReference type="InterPro" id="IPR037066">
    <property type="entry name" value="Plug_dom_sf"/>
</dbReference>
<dbReference type="SUPFAM" id="SSF56935">
    <property type="entry name" value="Porins"/>
    <property type="match status" value="1"/>
</dbReference>
<keyword evidence="1" id="KW-1133">Transmembrane helix</keyword>
<evidence type="ECO:0000256" key="1">
    <source>
        <dbReference type="SAM" id="Phobius"/>
    </source>
</evidence>